<dbReference type="Pfam" id="PF00990">
    <property type="entry name" value="GGDEF"/>
    <property type="match status" value="1"/>
</dbReference>
<dbReference type="CDD" id="cd01948">
    <property type="entry name" value="EAL"/>
    <property type="match status" value="1"/>
</dbReference>
<dbReference type="Gene3D" id="3.30.70.270">
    <property type="match status" value="1"/>
</dbReference>
<feature type="domain" description="EAL" evidence="1">
    <location>
        <begin position="182"/>
        <end position="433"/>
    </location>
</feature>
<dbReference type="PROSITE" id="PS50887">
    <property type="entry name" value="GGDEF"/>
    <property type="match status" value="1"/>
</dbReference>
<evidence type="ECO:0000313" key="3">
    <source>
        <dbReference type="EMBL" id="MBK7425205.1"/>
    </source>
</evidence>
<dbReference type="SMART" id="SM00052">
    <property type="entry name" value="EAL"/>
    <property type="match status" value="1"/>
</dbReference>
<dbReference type="PANTHER" id="PTHR44757">
    <property type="entry name" value="DIGUANYLATE CYCLASE DGCP"/>
    <property type="match status" value="1"/>
</dbReference>
<dbReference type="InterPro" id="IPR043128">
    <property type="entry name" value="Rev_trsase/Diguanyl_cyclase"/>
</dbReference>
<dbReference type="Proteomes" id="UP000886602">
    <property type="component" value="Unassembled WGS sequence"/>
</dbReference>
<organism evidence="3 4">
    <name type="scientific">Candidatus Propionivibrio dominans</name>
    <dbReference type="NCBI Taxonomy" id="2954373"/>
    <lineage>
        <taxon>Bacteria</taxon>
        <taxon>Pseudomonadati</taxon>
        <taxon>Pseudomonadota</taxon>
        <taxon>Betaproteobacteria</taxon>
        <taxon>Rhodocyclales</taxon>
        <taxon>Rhodocyclaceae</taxon>
        <taxon>Propionivibrio</taxon>
    </lineage>
</organism>
<dbReference type="Gene3D" id="3.20.20.450">
    <property type="entry name" value="EAL domain"/>
    <property type="match status" value="1"/>
</dbReference>
<protein>
    <submittedName>
        <fullName evidence="3">EAL domain-containing protein</fullName>
    </submittedName>
</protein>
<dbReference type="EMBL" id="JADJNC010000064">
    <property type="protein sequence ID" value="MBK7425205.1"/>
    <property type="molecule type" value="Genomic_DNA"/>
</dbReference>
<dbReference type="InterPro" id="IPR029787">
    <property type="entry name" value="Nucleotide_cyclase"/>
</dbReference>
<gene>
    <name evidence="3" type="ORF">IPJ48_20195</name>
</gene>
<dbReference type="AlphaFoldDB" id="A0A9D7FHE7"/>
<accession>A0A9D7FHE7</accession>
<dbReference type="NCBIfam" id="TIGR00254">
    <property type="entry name" value="GGDEF"/>
    <property type="match status" value="1"/>
</dbReference>
<dbReference type="CDD" id="cd01949">
    <property type="entry name" value="GGDEF"/>
    <property type="match status" value="1"/>
</dbReference>
<evidence type="ECO:0000259" key="1">
    <source>
        <dbReference type="PROSITE" id="PS50883"/>
    </source>
</evidence>
<feature type="domain" description="GGDEF" evidence="2">
    <location>
        <begin position="36"/>
        <end position="167"/>
    </location>
</feature>
<comment type="caution">
    <text evidence="3">The sequence shown here is derived from an EMBL/GenBank/DDBJ whole genome shotgun (WGS) entry which is preliminary data.</text>
</comment>
<proteinExistence type="predicted"/>
<dbReference type="SUPFAM" id="SSF55073">
    <property type="entry name" value="Nucleotide cyclase"/>
    <property type="match status" value="1"/>
</dbReference>
<dbReference type="InterPro" id="IPR052155">
    <property type="entry name" value="Biofilm_reg_signaling"/>
</dbReference>
<dbReference type="PROSITE" id="PS50883">
    <property type="entry name" value="EAL"/>
    <property type="match status" value="1"/>
</dbReference>
<dbReference type="SUPFAM" id="SSF141868">
    <property type="entry name" value="EAL domain-like"/>
    <property type="match status" value="1"/>
</dbReference>
<dbReference type="InterPro" id="IPR035919">
    <property type="entry name" value="EAL_sf"/>
</dbReference>
<evidence type="ECO:0000313" key="4">
    <source>
        <dbReference type="Proteomes" id="UP000886602"/>
    </source>
</evidence>
<dbReference type="InterPro" id="IPR001633">
    <property type="entry name" value="EAL_dom"/>
</dbReference>
<dbReference type="SMART" id="SM00267">
    <property type="entry name" value="GGDEF"/>
    <property type="match status" value="1"/>
</dbReference>
<name>A0A9D7FHE7_9RHOO</name>
<evidence type="ECO:0000259" key="2">
    <source>
        <dbReference type="PROSITE" id="PS50887"/>
    </source>
</evidence>
<sequence length="433" mass="46286">MPAVNPTVDPITGFLNRNAGLQAVARAVAEANSKRSLLVVLWVDMDRFRQVNDSFGHAGGDSVIVRIAERIRSCVSTPGEFLRMGSDEFVVLIPGLDRIGAEQLAGKLLVEIEMPMPIDDILIRPSASIGIALGQVDDYPLGLLERADRAMIEAKRQGGNRIVISGDEPVAGRLGVQLAREELAIESALHAALESGGLQLEFQPIIRQDGSVEAVEALMRCNAHGLKIPPGKFIPVAEKTGLVFRLGEWSLLQGAHCAALLREQGNTTKVAINVSRVQLTSTSFMQALHGALICANVAPELIELELTESLFMDLSATVQGNLRGARAAGVGLAIDDFGTGFSCLTSLKDLPATKLKLDRAFISVLPGDRRAFAIVRAMTQLARDLGMIVVAEGVETKEQLDACTAAGVDATQGFFNACPMSVEALLQWMKSGK</sequence>
<reference evidence="3" key="1">
    <citation type="submission" date="2020-10" db="EMBL/GenBank/DDBJ databases">
        <title>Connecting structure to function with the recovery of over 1000 high-quality activated sludge metagenome-assembled genomes encoding full-length rRNA genes using long-read sequencing.</title>
        <authorList>
            <person name="Singleton C.M."/>
            <person name="Petriglieri F."/>
            <person name="Kristensen J.M."/>
            <person name="Kirkegaard R.H."/>
            <person name="Michaelsen T.Y."/>
            <person name="Andersen M.H."/>
            <person name="Karst S.M."/>
            <person name="Dueholm M.S."/>
            <person name="Nielsen P.H."/>
            <person name="Albertsen M."/>
        </authorList>
    </citation>
    <scope>NUCLEOTIDE SEQUENCE</scope>
    <source>
        <strain evidence="3">EsbW_18-Q3-R4-48_MAXAC.044</strain>
    </source>
</reference>
<dbReference type="PANTHER" id="PTHR44757:SF2">
    <property type="entry name" value="BIOFILM ARCHITECTURE MAINTENANCE PROTEIN MBAA"/>
    <property type="match status" value="1"/>
</dbReference>
<dbReference type="InterPro" id="IPR000160">
    <property type="entry name" value="GGDEF_dom"/>
</dbReference>
<dbReference type="Pfam" id="PF00563">
    <property type="entry name" value="EAL"/>
    <property type="match status" value="1"/>
</dbReference>